<comment type="subunit">
    <text evidence="6">Part of the 50S ribosomal subunit. Contacts protein L20.</text>
</comment>
<reference evidence="9 10" key="1">
    <citation type="journal article" date="2016" name="Nat. Commun.">
        <title>Thousands of microbial genomes shed light on interconnected biogeochemical processes in an aquifer system.</title>
        <authorList>
            <person name="Anantharaman K."/>
            <person name="Brown C.T."/>
            <person name="Hug L.A."/>
            <person name="Sharon I."/>
            <person name="Castelle C.J."/>
            <person name="Probst A.J."/>
            <person name="Thomas B.C."/>
            <person name="Singh A."/>
            <person name="Wilkins M.J."/>
            <person name="Karaoz U."/>
            <person name="Brodie E.L."/>
            <person name="Williams K.H."/>
            <person name="Hubbard S.S."/>
            <person name="Banfield J.F."/>
        </authorList>
    </citation>
    <scope>NUCLEOTIDE SEQUENCE [LARGE SCALE GENOMIC DNA]</scope>
</reference>
<gene>
    <name evidence="6" type="primary">rplU</name>
    <name evidence="9" type="ORF">A3F94_01240</name>
</gene>
<dbReference type="GO" id="GO:0003735">
    <property type="term" value="F:structural constituent of ribosome"/>
    <property type="evidence" value="ECO:0007669"/>
    <property type="project" value="InterPro"/>
</dbReference>
<dbReference type="InterPro" id="IPR028909">
    <property type="entry name" value="bL21-like"/>
</dbReference>
<sequence length="129" mass="14165">MSDKLAVIKTGGKQYKVSEGDKIRVEKLSKEEGSVVSFPDVLLYVDGENVDVGTPTVSGVSVEGKVLGEGKADKVVVFKYKKRKRYSKKKGHRQQYTQVEITTIRKGASIASKSSNTTSAQVKNKKNKK</sequence>
<comment type="similarity">
    <text evidence="1 6 7">Belongs to the bacterial ribosomal protein bL21 family.</text>
</comment>
<dbReference type="PANTHER" id="PTHR21349">
    <property type="entry name" value="50S RIBOSOMAL PROTEIN L21"/>
    <property type="match status" value="1"/>
</dbReference>
<feature type="region of interest" description="Disordered" evidence="8">
    <location>
        <begin position="110"/>
        <end position="129"/>
    </location>
</feature>
<dbReference type="AlphaFoldDB" id="A0A1G2HH13"/>
<proteinExistence type="inferred from homology"/>
<feature type="compositionally biased region" description="Polar residues" evidence="8">
    <location>
        <begin position="111"/>
        <end position="122"/>
    </location>
</feature>
<dbReference type="GO" id="GO:0005840">
    <property type="term" value="C:ribosome"/>
    <property type="evidence" value="ECO:0007669"/>
    <property type="project" value="UniProtKB-KW"/>
</dbReference>
<dbReference type="SUPFAM" id="SSF141091">
    <property type="entry name" value="L21p-like"/>
    <property type="match status" value="1"/>
</dbReference>
<comment type="function">
    <text evidence="6 7">This protein binds to 23S rRNA in the presence of protein L20.</text>
</comment>
<evidence type="ECO:0000256" key="4">
    <source>
        <dbReference type="ARBA" id="ARBA00022980"/>
    </source>
</evidence>
<comment type="caution">
    <text evidence="9">The sequence shown here is derived from an EMBL/GenBank/DDBJ whole genome shotgun (WGS) entry which is preliminary data.</text>
</comment>
<name>A0A1G2HH13_9BACT</name>
<evidence type="ECO:0000256" key="5">
    <source>
        <dbReference type="ARBA" id="ARBA00023274"/>
    </source>
</evidence>
<evidence type="ECO:0000313" key="10">
    <source>
        <dbReference type="Proteomes" id="UP000176770"/>
    </source>
</evidence>
<accession>A0A1G2HH13</accession>
<evidence type="ECO:0000256" key="8">
    <source>
        <dbReference type="SAM" id="MobiDB-lite"/>
    </source>
</evidence>
<evidence type="ECO:0000256" key="7">
    <source>
        <dbReference type="RuleBase" id="RU000562"/>
    </source>
</evidence>
<dbReference type="PANTHER" id="PTHR21349:SF0">
    <property type="entry name" value="LARGE RIBOSOMAL SUBUNIT PROTEIN BL21M"/>
    <property type="match status" value="1"/>
</dbReference>
<dbReference type="PROSITE" id="PS01169">
    <property type="entry name" value="RIBOSOMAL_L21"/>
    <property type="match status" value="1"/>
</dbReference>
<dbReference type="GO" id="GO:0019843">
    <property type="term" value="F:rRNA binding"/>
    <property type="evidence" value="ECO:0007669"/>
    <property type="project" value="UniProtKB-UniRule"/>
</dbReference>
<dbReference type="InterPro" id="IPR001787">
    <property type="entry name" value="Ribosomal_bL21"/>
</dbReference>
<evidence type="ECO:0000256" key="1">
    <source>
        <dbReference type="ARBA" id="ARBA00008563"/>
    </source>
</evidence>
<evidence type="ECO:0000313" key="9">
    <source>
        <dbReference type="EMBL" id="OGZ61792.1"/>
    </source>
</evidence>
<dbReference type="EMBL" id="MHOK01000016">
    <property type="protein sequence ID" value="OGZ61792.1"/>
    <property type="molecule type" value="Genomic_DNA"/>
</dbReference>
<protein>
    <recommendedName>
        <fullName evidence="6">Large ribosomal subunit protein bL21</fullName>
    </recommendedName>
</protein>
<keyword evidence="5 6" id="KW-0687">Ribonucleoprotein</keyword>
<keyword evidence="2 6" id="KW-0699">rRNA-binding</keyword>
<evidence type="ECO:0000256" key="2">
    <source>
        <dbReference type="ARBA" id="ARBA00022730"/>
    </source>
</evidence>
<keyword evidence="4 6" id="KW-0689">Ribosomal protein</keyword>
<dbReference type="HAMAP" id="MF_01363">
    <property type="entry name" value="Ribosomal_bL21"/>
    <property type="match status" value="1"/>
</dbReference>
<dbReference type="InterPro" id="IPR036164">
    <property type="entry name" value="bL21-like_sf"/>
</dbReference>
<evidence type="ECO:0000256" key="3">
    <source>
        <dbReference type="ARBA" id="ARBA00022884"/>
    </source>
</evidence>
<dbReference type="GO" id="GO:1990904">
    <property type="term" value="C:ribonucleoprotein complex"/>
    <property type="evidence" value="ECO:0007669"/>
    <property type="project" value="UniProtKB-KW"/>
</dbReference>
<organism evidence="9 10">
    <name type="scientific">Candidatus Spechtbacteria bacterium RIFCSPLOWO2_12_FULL_38_22</name>
    <dbReference type="NCBI Taxonomy" id="1802165"/>
    <lineage>
        <taxon>Bacteria</taxon>
        <taxon>Candidatus Spechtiibacteriota</taxon>
    </lineage>
</organism>
<dbReference type="STRING" id="1802165.A3F94_01240"/>
<keyword evidence="3 6" id="KW-0694">RNA-binding</keyword>
<dbReference type="NCBIfam" id="TIGR00061">
    <property type="entry name" value="L21"/>
    <property type="match status" value="1"/>
</dbReference>
<dbReference type="Proteomes" id="UP000176770">
    <property type="component" value="Unassembled WGS sequence"/>
</dbReference>
<evidence type="ECO:0000256" key="6">
    <source>
        <dbReference type="HAMAP-Rule" id="MF_01363"/>
    </source>
</evidence>
<dbReference type="GO" id="GO:0005737">
    <property type="term" value="C:cytoplasm"/>
    <property type="evidence" value="ECO:0007669"/>
    <property type="project" value="UniProtKB-ARBA"/>
</dbReference>
<dbReference type="GO" id="GO:0006412">
    <property type="term" value="P:translation"/>
    <property type="evidence" value="ECO:0007669"/>
    <property type="project" value="UniProtKB-UniRule"/>
</dbReference>
<dbReference type="Pfam" id="PF00829">
    <property type="entry name" value="Ribosomal_L21p"/>
    <property type="match status" value="1"/>
</dbReference>
<dbReference type="InterPro" id="IPR018258">
    <property type="entry name" value="Ribosomal_bL21_CS"/>
</dbReference>